<dbReference type="Gene3D" id="3.40.250.10">
    <property type="entry name" value="Rhodanese-like domain"/>
    <property type="match status" value="2"/>
</dbReference>
<dbReference type="CDD" id="cd01448">
    <property type="entry name" value="TST_Repeat_1"/>
    <property type="match status" value="1"/>
</dbReference>
<dbReference type="PANTHER" id="PTHR43855">
    <property type="entry name" value="THIOSULFATE SULFURTRANSFERASE"/>
    <property type="match status" value="1"/>
</dbReference>
<dbReference type="PROSITE" id="PS50206">
    <property type="entry name" value="RHODANESE_3"/>
    <property type="match status" value="2"/>
</dbReference>
<comment type="caution">
    <text evidence="3">The sequence shown here is derived from an EMBL/GenBank/DDBJ whole genome shotgun (WGS) entry which is preliminary data.</text>
</comment>
<dbReference type="EMBL" id="MFSQ01000122">
    <property type="protein sequence ID" value="OGI38504.1"/>
    <property type="molecule type" value="Genomic_DNA"/>
</dbReference>
<dbReference type="InterPro" id="IPR036873">
    <property type="entry name" value="Rhodanese-like_dom_sf"/>
</dbReference>
<feature type="domain" description="Rhodanese" evidence="2">
    <location>
        <begin position="174"/>
        <end position="288"/>
    </location>
</feature>
<protein>
    <recommendedName>
        <fullName evidence="2">Rhodanese domain-containing protein</fullName>
    </recommendedName>
</protein>
<evidence type="ECO:0000313" key="3">
    <source>
        <dbReference type="EMBL" id="OGI38504.1"/>
    </source>
</evidence>
<reference evidence="3 4" key="1">
    <citation type="journal article" date="2016" name="Nat. Commun.">
        <title>Thousands of microbial genomes shed light on interconnected biogeochemical processes in an aquifer system.</title>
        <authorList>
            <person name="Anantharaman K."/>
            <person name="Brown C.T."/>
            <person name="Hug L.A."/>
            <person name="Sharon I."/>
            <person name="Castelle C.J."/>
            <person name="Probst A.J."/>
            <person name="Thomas B.C."/>
            <person name="Singh A."/>
            <person name="Wilkins M.J."/>
            <person name="Karaoz U."/>
            <person name="Brodie E.L."/>
            <person name="Williams K.H."/>
            <person name="Hubbard S.S."/>
            <person name="Banfield J.F."/>
        </authorList>
    </citation>
    <scope>NUCLEOTIDE SEQUENCE [LARGE SCALE GENOMIC DNA]</scope>
</reference>
<organism evidence="3 4">
    <name type="scientific">Candidatus Muproteobacteria bacterium RBG_16_62_13</name>
    <dbReference type="NCBI Taxonomy" id="1817756"/>
    <lineage>
        <taxon>Bacteria</taxon>
        <taxon>Pseudomonadati</taxon>
        <taxon>Pseudomonadota</taxon>
        <taxon>Candidatus Muproteobacteria</taxon>
    </lineage>
</organism>
<accession>A0A1F6T047</accession>
<dbReference type="GO" id="GO:0004792">
    <property type="term" value="F:thiosulfate-cyanide sulfurtransferase activity"/>
    <property type="evidence" value="ECO:0007669"/>
    <property type="project" value="InterPro"/>
</dbReference>
<dbReference type="PROSITE" id="PS00380">
    <property type="entry name" value="RHODANESE_1"/>
    <property type="match status" value="1"/>
</dbReference>
<proteinExistence type="predicted"/>
<name>A0A1F6T047_9PROT</name>
<keyword evidence="1" id="KW-0677">Repeat</keyword>
<dbReference type="PANTHER" id="PTHR43855:SF1">
    <property type="entry name" value="THIOSULFATE SULFURTRANSFERASE"/>
    <property type="match status" value="1"/>
</dbReference>
<dbReference type="SUPFAM" id="SSF52821">
    <property type="entry name" value="Rhodanese/Cell cycle control phosphatase"/>
    <property type="match status" value="2"/>
</dbReference>
<dbReference type="InterPro" id="IPR001763">
    <property type="entry name" value="Rhodanese-like_dom"/>
</dbReference>
<dbReference type="InterPro" id="IPR051126">
    <property type="entry name" value="Thiosulfate_sulfurtransferase"/>
</dbReference>
<gene>
    <name evidence="3" type="ORF">A2140_10510</name>
</gene>
<feature type="domain" description="Rhodanese" evidence="2">
    <location>
        <begin position="35"/>
        <end position="144"/>
    </location>
</feature>
<dbReference type="SMART" id="SM00450">
    <property type="entry name" value="RHOD"/>
    <property type="match status" value="2"/>
</dbReference>
<dbReference type="Pfam" id="PF00581">
    <property type="entry name" value="Rhodanese"/>
    <property type="match status" value="2"/>
</dbReference>
<sequence>MAVLAFGFLAGTTWAAGYARPELLIETEELARILNQPNVRLVDAVEPASYQRAHLPGAVNVFYLDLAKIEERKKNGHPLSNAEAEKIFGEAGIDNNTQVIVYDGGEGPSASGVWFVLDFFGHKNVKVLNGGFRKWLKEGRPVTQDVPVIEKKRFLAKEHPAKVVTREWVQSRLRNKNTVFVDTRSFNEFIGTDLRPGASRGGHLPGAVHLEWTRFSGKVNTFKTAAELEKVLQQRGITRNTRVVAYCGTGLGRSTDMVLALKLIGYDNVVEYTGSWEEWSADPRLPIEK</sequence>
<dbReference type="AlphaFoldDB" id="A0A1F6T047"/>
<evidence type="ECO:0000259" key="2">
    <source>
        <dbReference type="PROSITE" id="PS50206"/>
    </source>
</evidence>
<dbReference type="STRING" id="1817756.A2140_10510"/>
<dbReference type="CDD" id="cd01449">
    <property type="entry name" value="TST_Repeat_2"/>
    <property type="match status" value="1"/>
</dbReference>
<dbReference type="Proteomes" id="UP000178379">
    <property type="component" value="Unassembled WGS sequence"/>
</dbReference>
<dbReference type="InterPro" id="IPR001307">
    <property type="entry name" value="Thiosulphate_STrfase_CS"/>
</dbReference>
<evidence type="ECO:0000256" key="1">
    <source>
        <dbReference type="ARBA" id="ARBA00022737"/>
    </source>
</evidence>
<evidence type="ECO:0000313" key="4">
    <source>
        <dbReference type="Proteomes" id="UP000178379"/>
    </source>
</evidence>